<protein>
    <submittedName>
        <fullName evidence="2">Uncharacterized protein</fullName>
    </submittedName>
</protein>
<proteinExistence type="predicted"/>
<dbReference type="EMBL" id="RKJW01000001">
    <property type="protein sequence ID" value="RPA28865.1"/>
    <property type="molecule type" value="Genomic_DNA"/>
</dbReference>
<dbReference type="KEGG" id="bmai:DM57_10835"/>
<gene>
    <name evidence="2" type="ORF">EGT70_04175</name>
</gene>
<evidence type="ECO:0000313" key="3">
    <source>
        <dbReference type="Proteomes" id="UP000269379"/>
    </source>
</evidence>
<feature type="compositionally biased region" description="Low complexity" evidence="1">
    <location>
        <begin position="23"/>
        <end position="32"/>
    </location>
</feature>
<reference evidence="3" key="1">
    <citation type="submission" date="2018-10" db="EMBL/GenBank/DDBJ databases">
        <title>FDA dAtabase for Regulatory Grade micrObial Sequences (FDA-ARGOS): Supporting development and validation of Infectious Disease Dx tests.</title>
        <authorList>
            <person name="Minogue T."/>
            <person name="Wolcott M."/>
            <person name="Wasieloski L."/>
            <person name="Aguilar W."/>
            <person name="Moore D."/>
            <person name="Jaissle J."/>
            <person name="Tallon L."/>
            <person name="Sadzewicz L."/>
            <person name="Zhao X."/>
            <person name="Vavikolanu K."/>
            <person name="Mehta A."/>
            <person name="Aluvathingal J."/>
            <person name="Nadendla S."/>
            <person name="Yan Y."/>
            <person name="Sichtig H."/>
        </authorList>
    </citation>
    <scope>NUCLEOTIDE SEQUENCE [LARGE SCALE GENOMIC DNA]</scope>
    <source>
        <strain evidence="3">FDAARGOS_588</strain>
    </source>
</reference>
<name>A0AAX1XBX7_BURML</name>
<dbReference type="GeneID" id="92976124"/>
<feature type="region of interest" description="Disordered" evidence="1">
    <location>
        <begin position="23"/>
        <end position="60"/>
    </location>
</feature>
<comment type="caution">
    <text evidence="2">The sequence shown here is derived from an EMBL/GenBank/DDBJ whole genome shotgun (WGS) entry which is preliminary data.</text>
</comment>
<evidence type="ECO:0000313" key="2">
    <source>
        <dbReference type="EMBL" id="RPA28865.1"/>
    </source>
</evidence>
<dbReference type="Proteomes" id="UP000269379">
    <property type="component" value="Unassembled WGS sequence"/>
</dbReference>
<evidence type="ECO:0000256" key="1">
    <source>
        <dbReference type="SAM" id="MobiDB-lite"/>
    </source>
</evidence>
<accession>A0AAX1XBX7</accession>
<organism evidence="2 3">
    <name type="scientific">Burkholderia mallei</name>
    <name type="common">Pseudomonas mallei</name>
    <dbReference type="NCBI Taxonomy" id="13373"/>
    <lineage>
        <taxon>Bacteria</taxon>
        <taxon>Pseudomonadati</taxon>
        <taxon>Pseudomonadota</taxon>
        <taxon>Betaproteobacteria</taxon>
        <taxon>Burkholderiales</taxon>
        <taxon>Burkholderiaceae</taxon>
        <taxon>Burkholderia</taxon>
        <taxon>pseudomallei group</taxon>
    </lineage>
</organism>
<dbReference type="AlphaFoldDB" id="A0AAX1XBX7"/>
<sequence length="60" mass="6609">MQVGVMTRKVDIMPPIARISQIRRAARGQAGRYGRREGDDDTGDKAAIRQGASHESREEG</sequence>
<feature type="compositionally biased region" description="Basic and acidic residues" evidence="1">
    <location>
        <begin position="34"/>
        <end position="60"/>
    </location>
</feature>
<dbReference type="RefSeq" id="WP_004198656.1">
    <property type="nucleotide sequence ID" value="NZ_CAJMTF010000008.1"/>
</dbReference>